<proteinExistence type="predicted"/>
<evidence type="ECO:0000256" key="1">
    <source>
        <dbReference type="SAM" id="MobiDB-lite"/>
    </source>
</evidence>
<feature type="region of interest" description="Disordered" evidence="1">
    <location>
        <begin position="78"/>
        <end position="164"/>
    </location>
</feature>
<evidence type="ECO:0000313" key="2">
    <source>
        <dbReference type="EMBL" id="PSN66438.1"/>
    </source>
</evidence>
<protein>
    <submittedName>
        <fullName evidence="2">Uncharacterized protein</fullName>
    </submittedName>
</protein>
<dbReference type="EMBL" id="KZ678136">
    <property type="protein sequence ID" value="PSN66438.1"/>
    <property type="molecule type" value="Genomic_DNA"/>
</dbReference>
<name>A0A2T2NN03_CORCC</name>
<gene>
    <name evidence="2" type="ORF">BS50DRAFT_414949</name>
</gene>
<reference evidence="2 3" key="1">
    <citation type="journal article" date="2018" name="Front. Microbiol.">
        <title>Genome-Wide Analysis of Corynespora cassiicola Leaf Fall Disease Putative Effectors.</title>
        <authorList>
            <person name="Lopez D."/>
            <person name="Ribeiro S."/>
            <person name="Label P."/>
            <person name="Fumanal B."/>
            <person name="Venisse J.S."/>
            <person name="Kohler A."/>
            <person name="de Oliveira R.R."/>
            <person name="Labutti K."/>
            <person name="Lipzen A."/>
            <person name="Lail K."/>
            <person name="Bauer D."/>
            <person name="Ohm R.A."/>
            <person name="Barry K.W."/>
            <person name="Spatafora J."/>
            <person name="Grigoriev I.V."/>
            <person name="Martin F.M."/>
            <person name="Pujade-Renaud V."/>
        </authorList>
    </citation>
    <scope>NUCLEOTIDE SEQUENCE [LARGE SCALE GENOMIC DNA]</scope>
    <source>
        <strain evidence="2 3">Philippines</strain>
    </source>
</reference>
<accession>A0A2T2NN03</accession>
<keyword evidence="3" id="KW-1185">Reference proteome</keyword>
<evidence type="ECO:0000313" key="3">
    <source>
        <dbReference type="Proteomes" id="UP000240883"/>
    </source>
</evidence>
<organism evidence="2 3">
    <name type="scientific">Corynespora cassiicola Philippines</name>
    <dbReference type="NCBI Taxonomy" id="1448308"/>
    <lineage>
        <taxon>Eukaryota</taxon>
        <taxon>Fungi</taxon>
        <taxon>Dikarya</taxon>
        <taxon>Ascomycota</taxon>
        <taxon>Pezizomycotina</taxon>
        <taxon>Dothideomycetes</taxon>
        <taxon>Pleosporomycetidae</taxon>
        <taxon>Pleosporales</taxon>
        <taxon>Corynesporascaceae</taxon>
        <taxon>Corynespora</taxon>
    </lineage>
</organism>
<dbReference type="Proteomes" id="UP000240883">
    <property type="component" value="Unassembled WGS sequence"/>
</dbReference>
<feature type="compositionally biased region" description="Basic residues" evidence="1">
    <location>
        <begin position="105"/>
        <end position="119"/>
    </location>
</feature>
<dbReference type="AlphaFoldDB" id="A0A2T2NN03"/>
<sequence>MLGRACITRSGFSSSPFLEHGIPGKIIARAEGKKRLPVSLSQALDATRSTRNPIFTIVLRAAGLPSQTKVAQRANLHSTLWPGPKTSPTPAKLDTRPYPIDRAQDHHHTRPPPRTRGHAGAHPARGPISDRPWHRHAPGKPFPRRVSAFAAPGAYGPEDRRTTL</sequence>